<proteinExistence type="predicted"/>
<dbReference type="KEGG" id="egl:EGR_11283"/>
<dbReference type="RefSeq" id="XP_024345062.1">
    <property type="nucleotide sequence ID" value="XM_024500524.1"/>
</dbReference>
<dbReference type="CTD" id="36346990"/>
<dbReference type="GeneID" id="36346990"/>
<evidence type="ECO:0000313" key="1">
    <source>
        <dbReference type="EMBL" id="EUB53866.1"/>
    </source>
</evidence>
<protein>
    <submittedName>
        <fullName evidence="1">Uncharacterized protein</fullName>
    </submittedName>
</protein>
<evidence type="ECO:0000313" key="2">
    <source>
        <dbReference type="Proteomes" id="UP000019149"/>
    </source>
</evidence>
<dbReference type="EMBL" id="APAU02000713">
    <property type="protein sequence ID" value="EUB53866.1"/>
    <property type="molecule type" value="Genomic_DNA"/>
</dbReference>
<keyword evidence="2" id="KW-1185">Reference proteome</keyword>
<dbReference type="AlphaFoldDB" id="W6U077"/>
<gene>
    <name evidence="1" type="ORF">EGR_11283</name>
</gene>
<reference evidence="1 2" key="1">
    <citation type="journal article" date="2013" name="Nat. Genet.">
        <title>The genome of the hydatid tapeworm Echinococcus granulosus.</title>
        <authorList>
            <person name="Zheng H."/>
            <person name="Zhang W."/>
            <person name="Zhang L."/>
            <person name="Zhang Z."/>
            <person name="Li J."/>
            <person name="Lu G."/>
            <person name="Zhu Y."/>
            <person name="Wang Y."/>
            <person name="Huang Y."/>
            <person name="Liu J."/>
            <person name="Kang H."/>
            <person name="Chen J."/>
            <person name="Wang L."/>
            <person name="Chen A."/>
            <person name="Yu S."/>
            <person name="Gao Z."/>
            <person name="Jin L."/>
            <person name="Gu W."/>
            <person name="Wang Z."/>
            <person name="Zhao L."/>
            <person name="Shi B."/>
            <person name="Wen H."/>
            <person name="Lin R."/>
            <person name="Jones M.K."/>
            <person name="Brejova B."/>
            <person name="Vinar T."/>
            <person name="Zhao G."/>
            <person name="McManus D.P."/>
            <person name="Chen Z."/>
            <person name="Zhou Y."/>
            <person name="Wang S."/>
        </authorList>
    </citation>
    <scope>NUCLEOTIDE SEQUENCE [LARGE SCALE GENOMIC DNA]</scope>
</reference>
<organism evidence="1 2">
    <name type="scientific">Echinococcus granulosus</name>
    <name type="common">Hydatid tapeworm</name>
    <dbReference type="NCBI Taxonomy" id="6210"/>
    <lineage>
        <taxon>Eukaryota</taxon>
        <taxon>Metazoa</taxon>
        <taxon>Spiralia</taxon>
        <taxon>Lophotrochozoa</taxon>
        <taxon>Platyhelminthes</taxon>
        <taxon>Cestoda</taxon>
        <taxon>Eucestoda</taxon>
        <taxon>Cyclophyllidea</taxon>
        <taxon>Taeniidae</taxon>
        <taxon>Echinococcus</taxon>
        <taxon>Echinococcus granulosus group</taxon>
    </lineage>
</organism>
<sequence length="38" mass="4396">MPSRQWRLTAEWKTKLWKFGVLYSISSVPQQSIAVSVS</sequence>
<comment type="caution">
    <text evidence="1">The sequence shown here is derived from an EMBL/GenBank/DDBJ whole genome shotgun (WGS) entry which is preliminary data.</text>
</comment>
<accession>W6U077</accession>
<name>W6U077_ECHGR</name>
<dbReference type="Proteomes" id="UP000019149">
    <property type="component" value="Unassembled WGS sequence"/>
</dbReference>